<accession>A0AAV2H4D0</accession>
<dbReference type="Proteomes" id="UP001497497">
    <property type="component" value="Unassembled WGS sequence"/>
</dbReference>
<dbReference type="InterPro" id="IPR000276">
    <property type="entry name" value="GPCR_Rhodpsn"/>
</dbReference>
<evidence type="ECO:0000313" key="11">
    <source>
        <dbReference type="Proteomes" id="UP001497497"/>
    </source>
</evidence>
<evidence type="ECO:0000256" key="8">
    <source>
        <dbReference type="SAM" id="Phobius"/>
    </source>
</evidence>
<dbReference type="GO" id="GO:0004930">
    <property type="term" value="F:G protein-coupled receptor activity"/>
    <property type="evidence" value="ECO:0007669"/>
    <property type="project" value="UniProtKB-KW"/>
</dbReference>
<feature type="non-terminal residue" evidence="10">
    <location>
        <position position="1"/>
    </location>
</feature>
<dbReference type="PROSITE" id="PS50262">
    <property type="entry name" value="G_PROTEIN_RECEP_F1_2"/>
    <property type="match status" value="1"/>
</dbReference>
<dbReference type="PANTHER" id="PTHR24243:SF208">
    <property type="entry name" value="PYROKININ-1 RECEPTOR"/>
    <property type="match status" value="1"/>
</dbReference>
<dbReference type="InterPro" id="IPR017452">
    <property type="entry name" value="GPCR_Rhodpsn_7TM"/>
</dbReference>
<evidence type="ECO:0000256" key="5">
    <source>
        <dbReference type="ARBA" id="ARBA00023136"/>
    </source>
</evidence>
<evidence type="ECO:0000256" key="6">
    <source>
        <dbReference type="ARBA" id="ARBA00023170"/>
    </source>
</evidence>
<sequence>LCLCGIVGNLLNIVILTHHGFAKTTNILLTSLSVSDLVFSFTQSMGRLWSVVDRFDRNLASTINSVYVVYIRAWNQAALMVTIYQVMVIALERLLAVCVPLQVSRIVTPLRMKSLIASVYLVLTALVVPCHLMYSIEWVSHRNNVTVAIFHPTQFYIDNSVAINFYVAAVLSNVRSSVPLTTVSVCSLVILIRLSTSSKHLDRMSSSSRHVSRRIREVKSVRMLLAVCFVPLVFVLLPTTTFEAFISFSPETDQLSCRFKIVVMYVSNLLYQVSSSSNFVIYVTMNAKFAKTYRELFRWNRKLSKP</sequence>
<evidence type="ECO:0000256" key="1">
    <source>
        <dbReference type="ARBA" id="ARBA00004141"/>
    </source>
</evidence>
<dbReference type="PRINTS" id="PR00237">
    <property type="entry name" value="GPCRRHODOPSN"/>
</dbReference>
<keyword evidence="5 8" id="KW-0472">Membrane</keyword>
<comment type="subcellular location">
    <subcellularLocation>
        <location evidence="1">Membrane</location>
        <topology evidence="1">Multi-pass membrane protein</topology>
    </subcellularLocation>
</comment>
<gene>
    <name evidence="10" type="ORF">GSLYS_00002670001</name>
</gene>
<dbReference type="GO" id="GO:0016020">
    <property type="term" value="C:membrane"/>
    <property type="evidence" value="ECO:0007669"/>
    <property type="project" value="UniProtKB-SubCell"/>
</dbReference>
<evidence type="ECO:0000259" key="9">
    <source>
        <dbReference type="PROSITE" id="PS50262"/>
    </source>
</evidence>
<evidence type="ECO:0000256" key="7">
    <source>
        <dbReference type="ARBA" id="ARBA00023224"/>
    </source>
</evidence>
<feature type="domain" description="G-protein coupled receptors family 1 profile" evidence="9">
    <location>
        <begin position="8"/>
        <end position="282"/>
    </location>
</feature>
<evidence type="ECO:0000256" key="2">
    <source>
        <dbReference type="ARBA" id="ARBA00022692"/>
    </source>
</evidence>
<keyword evidence="4" id="KW-0297">G-protein coupled receptor</keyword>
<protein>
    <recommendedName>
        <fullName evidence="9">G-protein coupled receptors family 1 profile domain-containing protein</fullName>
    </recommendedName>
</protein>
<proteinExistence type="predicted"/>
<evidence type="ECO:0000256" key="3">
    <source>
        <dbReference type="ARBA" id="ARBA00022989"/>
    </source>
</evidence>
<dbReference type="PANTHER" id="PTHR24243">
    <property type="entry name" value="G-PROTEIN COUPLED RECEPTOR"/>
    <property type="match status" value="1"/>
</dbReference>
<name>A0AAV2H4D0_LYMST</name>
<keyword evidence="11" id="KW-1185">Reference proteome</keyword>
<keyword evidence="7" id="KW-0807">Transducer</keyword>
<dbReference type="AlphaFoldDB" id="A0AAV2H4D0"/>
<evidence type="ECO:0000256" key="4">
    <source>
        <dbReference type="ARBA" id="ARBA00023040"/>
    </source>
</evidence>
<reference evidence="10 11" key="1">
    <citation type="submission" date="2024-04" db="EMBL/GenBank/DDBJ databases">
        <authorList>
            <consortium name="Genoscope - CEA"/>
            <person name="William W."/>
        </authorList>
    </citation>
    <scope>NUCLEOTIDE SEQUENCE [LARGE SCALE GENOMIC DNA]</scope>
</reference>
<dbReference type="EMBL" id="CAXITT010000034">
    <property type="protein sequence ID" value="CAL1528500.1"/>
    <property type="molecule type" value="Genomic_DNA"/>
</dbReference>
<feature type="transmembrane region" description="Helical" evidence="8">
    <location>
        <begin position="223"/>
        <end position="242"/>
    </location>
</feature>
<keyword evidence="2 8" id="KW-0812">Transmembrane</keyword>
<feature type="transmembrane region" description="Helical" evidence="8">
    <location>
        <begin position="115"/>
        <end position="134"/>
    </location>
</feature>
<dbReference type="Pfam" id="PF00001">
    <property type="entry name" value="7tm_1"/>
    <property type="match status" value="1"/>
</dbReference>
<dbReference type="SUPFAM" id="SSF81321">
    <property type="entry name" value="Family A G protein-coupled receptor-like"/>
    <property type="match status" value="1"/>
</dbReference>
<keyword evidence="6" id="KW-0675">Receptor</keyword>
<dbReference type="Gene3D" id="1.20.1070.10">
    <property type="entry name" value="Rhodopsin 7-helix transmembrane proteins"/>
    <property type="match status" value="1"/>
</dbReference>
<organism evidence="10 11">
    <name type="scientific">Lymnaea stagnalis</name>
    <name type="common">Great pond snail</name>
    <name type="synonym">Helix stagnalis</name>
    <dbReference type="NCBI Taxonomy" id="6523"/>
    <lineage>
        <taxon>Eukaryota</taxon>
        <taxon>Metazoa</taxon>
        <taxon>Spiralia</taxon>
        <taxon>Lophotrochozoa</taxon>
        <taxon>Mollusca</taxon>
        <taxon>Gastropoda</taxon>
        <taxon>Heterobranchia</taxon>
        <taxon>Euthyneura</taxon>
        <taxon>Panpulmonata</taxon>
        <taxon>Hygrophila</taxon>
        <taxon>Lymnaeoidea</taxon>
        <taxon>Lymnaeidae</taxon>
        <taxon>Lymnaea</taxon>
    </lineage>
</organism>
<comment type="caution">
    <text evidence="10">The sequence shown here is derived from an EMBL/GenBank/DDBJ whole genome shotgun (WGS) entry which is preliminary data.</text>
</comment>
<evidence type="ECO:0000313" key="10">
    <source>
        <dbReference type="EMBL" id="CAL1528500.1"/>
    </source>
</evidence>
<keyword evidence="3 8" id="KW-1133">Transmembrane helix</keyword>
<feature type="transmembrane region" description="Helical" evidence="8">
    <location>
        <begin position="262"/>
        <end position="284"/>
    </location>
</feature>